<sequence>MISAENINGTAISLTVIASLLTAGRFAIHWRKNRKLRWDDWLNALALIFLIAMVAIFEIYVPIEYNAFLYSTGHSSRPPTHVEVLRDMKLNIATLILFFLILYAVKASFLALYWEIFQVSTRFRTAWFVLTGYVGVSFVVTLITIFTRCGAAKDFANLEVCSLRSRALFVGYQSLWCILNVLGDILLMILPTTMLKSLHMGVKHKVGLAAVFALVLVIVAMDILRTVYTLDMDLADGQDANALWGILEPTIAVIVCALPCYRGLLGFRPDSSQNESFWSSDRTRSSAWSRLFKSSSSRSESERSDSQGRVGTGDSDEKDSFSKHSHV</sequence>
<evidence type="ECO:0000256" key="3">
    <source>
        <dbReference type="ARBA" id="ARBA00022989"/>
    </source>
</evidence>
<dbReference type="OrthoDB" id="3770469at2759"/>
<dbReference type="PANTHER" id="PTHR33048">
    <property type="entry name" value="PTH11-LIKE INTEGRAL MEMBRANE PROTEIN (AFU_ORTHOLOGUE AFUA_5G11245)"/>
    <property type="match status" value="1"/>
</dbReference>
<accession>A0A6A6SXB3</accession>
<dbReference type="AlphaFoldDB" id="A0A6A6SXB3"/>
<comment type="similarity">
    <text evidence="5">Belongs to the SAT4 family.</text>
</comment>
<keyword evidence="10" id="KW-1185">Reference proteome</keyword>
<keyword evidence="2 7" id="KW-0812">Transmembrane</keyword>
<dbReference type="Pfam" id="PF20684">
    <property type="entry name" value="Fung_rhodopsin"/>
    <property type="match status" value="1"/>
</dbReference>
<feature type="transmembrane region" description="Helical" evidence="7">
    <location>
        <begin position="167"/>
        <end position="187"/>
    </location>
</feature>
<dbReference type="InterPro" id="IPR049326">
    <property type="entry name" value="Rhodopsin_dom_fungi"/>
</dbReference>
<evidence type="ECO:0000256" key="5">
    <source>
        <dbReference type="ARBA" id="ARBA00038359"/>
    </source>
</evidence>
<dbReference type="InterPro" id="IPR052337">
    <property type="entry name" value="SAT4-like"/>
</dbReference>
<organism evidence="9 10">
    <name type="scientific">Lophiostoma macrostomum CBS 122681</name>
    <dbReference type="NCBI Taxonomy" id="1314788"/>
    <lineage>
        <taxon>Eukaryota</taxon>
        <taxon>Fungi</taxon>
        <taxon>Dikarya</taxon>
        <taxon>Ascomycota</taxon>
        <taxon>Pezizomycotina</taxon>
        <taxon>Dothideomycetes</taxon>
        <taxon>Pleosporomycetidae</taxon>
        <taxon>Pleosporales</taxon>
        <taxon>Lophiostomataceae</taxon>
        <taxon>Lophiostoma</taxon>
    </lineage>
</organism>
<evidence type="ECO:0000256" key="4">
    <source>
        <dbReference type="ARBA" id="ARBA00023136"/>
    </source>
</evidence>
<feature type="compositionally biased region" description="Low complexity" evidence="6">
    <location>
        <begin position="285"/>
        <end position="298"/>
    </location>
</feature>
<evidence type="ECO:0000256" key="1">
    <source>
        <dbReference type="ARBA" id="ARBA00004141"/>
    </source>
</evidence>
<dbReference type="Proteomes" id="UP000799324">
    <property type="component" value="Unassembled WGS sequence"/>
</dbReference>
<feature type="region of interest" description="Disordered" evidence="6">
    <location>
        <begin position="273"/>
        <end position="327"/>
    </location>
</feature>
<keyword evidence="3 7" id="KW-1133">Transmembrane helix</keyword>
<dbReference type="PANTHER" id="PTHR33048:SF18">
    <property type="entry name" value="INTEGRAL MEMBRANE PROTEIN"/>
    <property type="match status" value="1"/>
</dbReference>
<evidence type="ECO:0000256" key="2">
    <source>
        <dbReference type="ARBA" id="ARBA00022692"/>
    </source>
</evidence>
<feature type="transmembrane region" description="Helical" evidence="7">
    <location>
        <begin position="40"/>
        <end position="61"/>
    </location>
</feature>
<name>A0A6A6SXB3_9PLEO</name>
<dbReference type="GO" id="GO:0016020">
    <property type="term" value="C:membrane"/>
    <property type="evidence" value="ECO:0007669"/>
    <property type="project" value="UniProtKB-SubCell"/>
</dbReference>
<feature type="transmembrane region" description="Helical" evidence="7">
    <location>
        <begin position="208"/>
        <end position="230"/>
    </location>
</feature>
<evidence type="ECO:0000313" key="9">
    <source>
        <dbReference type="EMBL" id="KAF2651631.1"/>
    </source>
</evidence>
<proteinExistence type="inferred from homology"/>
<dbReference type="EMBL" id="MU004421">
    <property type="protein sequence ID" value="KAF2651631.1"/>
    <property type="molecule type" value="Genomic_DNA"/>
</dbReference>
<gene>
    <name evidence="9" type="ORF">K491DRAFT_637099</name>
</gene>
<comment type="subcellular location">
    <subcellularLocation>
        <location evidence="1">Membrane</location>
        <topology evidence="1">Multi-pass membrane protein</topology>
    </subcellularLocation>
</comment>
<feature type="transmembrane region" description="Helical" evidence="7">
    <location>
        <begin position="6"/>
        <end position="28"/>
    </location>
</feature>
<feature type="transmembrane region" description="Helical" evidence="7">
    <location>
        <begin position="242"/>
        <end position="261"/>
    </location>
</feature>
<evidence type="ECO:0000313" key="10">
    <source>
        <dbReference type="Proteomes" id="UP000799324"/>
    </source>
</evidence>
<evidence type="ECO:0000256" key="6">
    <source>
        <dbReference type="SAM" id="MobiDB-lite"/>
    </source>
</evidence>
<evidence type="ECO:0000259" key="8">
    <source>
        <dbReference type="Pfam" id="PF20684"/>
    </source>
</evidence>
<protein>
    <recommendedName>
        <fullName evidence="8">Rhodopsin domain-containing protein</fullName>
    </recommendedName>
</protein>
<evidence type="ECO:0000256" key="7">
    <source>
        <dbReference type="SAM" id="Phobius"/>
    </source>
</evidence>
<feature type="domain" description="Rhodopsin" evidence="8">
    <location>
        <begin position="25"/>
        <end position="265"/>
    </location>
</feature>
<feature type="transmembrane region" description="Helical" evidence="7">
    <location>
        <begin position="126"/>
        <end position="147"/>
    </location>
</feature>
<feature type="compositionally biased region" description="Basic and acidic residues" evidence="6">
    <location>
        <begin position="318"/>
        <end position="327"/>
    </location>
</feature>
<feature type="transmembrane region" description="Helical" evidence="7">
    <location>
        <begin position="92"/>
        <end position="114"/>
    </location>
</feature>
<reference evidence="9" key="1">
    <citation type="journal article" date="2020" name="Stud. Mycol.">
        <title>101 Dothideomycetes genomes: a test case for predicting lifestyles and emergence of pathogens.</title>
        <authorList>
            <person name="Haridas S."/>
            <person name="Albert R."/>
            <person name="Binder M."/>
            <person name="Bloem J."/>
            <person name="Labutti K."/>
            <person name="Salamov A."/>
            <person name="Andreopoulos B."/>
            <person name="Baker S."/>
            <person name="Barry K."/>
            <person name="Bills G."/>
            <person name="Bluhm B."/>
            <person name="Cannon C."/>
            <person name="Castanera R."/>
            <person name="Culley D."/>
            <person name="Daum C."/>
            <person name="Ezra D."/>
            <person name="Gonzalez J."/>
            <person name="Henrissat B."/>
            <person name="Kuo A."/>
            <person name="Liang C."/>
            <person name="Lipzen A."/>
            <person name="Lutzoni F."/>
            <person name="Magnuson J."/>
            <person name="Mondo S."/>
            <person name="Nolan M."/>
            <person name="Ohm R."/>
            <person name="Pangilinan J."/>
            <person name="Park H.-J."/>
            <person name="Ramirez L."/>
            <person name="Alfaro M."/>
            <person name="Sun H."/>
            <person name="Tritt A."/>
            <person name="Yoshinaga Y."/>
            <person name="Zwiers L.-H."/>
            <person name="Turgeon B."/>
            <person name="Goodwin S."/>
            <person name="Spatafora J."/>
            <person name="Crous P."/>
            <person name="Grigoriev I."/>
        </authorList>
    </citation>
    <scope>NUCLEOTIDE SEQUENCE</scope>
    <source>
        <strain evidence="9">CBS 122681</strain>
    </source>
</reference>
<keyword evidence="4 7" id="KW-0472">Membrane</keyword>